<dbReference type="EMBL" id="BK015112">
    <property type="protein sequence ID" value="DAD91409.1"/>
    <property type="molecule type" value="Genomic_DNA"/>
</dbReference>
<organism evidence="2">
    <name type="scientific">Siphoviridae sp. ctS3r5</name>
    <dbReference type="NCBI Taxonomy" id="2826341"/>
    <lineage>
        <taxon>Viruses</taxon>
        <taxon>Duplodnaviria</taxon>
        <taxon>Heunggongvirae</taxon>
        <taxon>Uroviricota</taxon>
        <taxon>Caudoviricetes</taxon>
    </lineage>
</organism>
<feature type="region of interest" description="Disordered" evidence="1">
    <location>
        <begin position="1"/>
        <end position="20"/>
    </location>
</feature>
<reference evidence="2" key="1">
    <citation type="journal article" date="2021" name="Proc. Natl. Acad. Sci. U.S.A.">
        <title>A Catalog of Tens of Thousands of Viruses from Human Metagenomes Reveals Hidden Associations with Chronic Diseases.</title>
        <authorList>
            <person name="Tisza M.J."/>
            <person name="Buck C.B."/>
        </authorList>
    </citation>
    <scope>NUCLEOTIDE SEQUENCE</scope>
    <source>
        <strain evidence="2">CtS3r5</strain>
    </source>
</reference>
<proteinExistence type="predicted"/>
<evidence type="ECO:0000313" key="2">
    <source>
        <dbReference type="EMBL" id="DAD91409.1"/>
    </source>
</evidence>
<protein>
    <submittedName>
        <fullName evidence="2">Uncharacterized protein</fullName>
    </submittedName>
</protein>
<sequence length="47" mass="5840">MERWRRRKNTPPVRKNQSLIPANGDRWVDSTKEFFLAHDKKIKSWEW</sequence>
<accession>A0A8S5N9T6</accession>
<name>A0A8S5N9T6_9CAUD</name>
<evidence type="ECO:0000256" key="1">
    <source>
        <dbReference type="SAM" id="MobiDB-lite"/>
    </source>
</evidence>